<dbReference type="Pfam" id="PF08239">
    <property type="entry name" value="SH3_3"/>
    <property type="match status" value="1"/>
</dbReference>
<dbReference type="Proteomes" id="UP000779049">
    <property type="component" value="Unassembled WGS sequence"/>
</dbReference>
<dbReference type="EMBL" id="VIRV01000007">
    <property type="protein sequence ID" value="MBY0758756.1"/>
    <property type="molecule type" value="Genomic_DNA"/>
</dbReference>
<feature type="transmembrane region" description="Helical" evidence="2">
    <location>
        <begin position="36"/>
        <end position="55"/>
    </location>
</feature>
<keyword evidence="2" id="KW-1133">Transmembrane helix</keyword>
<evidence type="ECO:0000259" key="3">
    <source>
        <dbReference type="PROSITE" id="PS51781"/>
    </source>
</evidence>
<proteinExistence type="predicted"/>
<dbReference type="InterPro" id="IPR012854">
    <property type="entry name" value="Cu_amine_oxidase-like_N"/>
</dbReference>
<dbReference type="PANTHER" id="PTHR46066">
    <property type="entry name" value="CHITINASE DOMAIN-CONTAINING PROTEIN 1 FAMILY MEMBER"/>
    <property type="match status" value="1"/>
</dbReference>
<evidence type="ECO:0000256" key="1">
    <source>
        <dbReference type="SAM" id="MobiDB-lite"/>
    </source>
</evidence>
<sequence length="587" mass="65947">MDERRDRRRRPNPEGRRTDRARRRKLQRQRKRRRRIFISIVVLLIAVIAAAIVIWKKYGPSHADADLNNYFGIKEKNQAALTINNEIPDVQAKKEGSQIYVEYTAVRDYINSRFYWDSNENKLLYTLPDRTLSISAGATEYDTADGTQTTDYEIVKSEGGIAYIALDFVKEFTDMEVSVQENPDRAVIVTNKKENHASVQKDTEVRVLGGVKSPVLTKVSKSDEVVVIEEAGDWKKIRTKDGFIGYVKAGSLGKEEEKTRESTYQEPEYTNIQKDYKINIGWHQVTSQAANDNVSSVVANTKGLTTLSPTWFSIADTNGTITSLASKSYVDYAHQQGMEVWGLIDNFSNQVDTLAVLSNTQSRANIISQLIAETDSVGMDGINVDFEQITTEMGEHYIQFIRELSVACRAKGLVLSVDNYVPKGYTSHYNRKEQGIVADYVIIMGYDEHYSGSEEAGSVASIGFVQEGIEETLKEVPKEKVINGIPFFTRLWSESEADGVQSTAMGMEEAAKAVADAGASVSWDAETEQNYAKWTADGKTYQIWFEDGKSIESKLKVMKEYDLAGAAAWKLGFETSDIWDIMAQYLN</sequence>
<gene>
    <name evidence="5" type="ORF">FLB61_06610</name>
</gene>
<dbReference type="SMART" id="SM00636">
    <property type="entry name" value="Glyco_18"/>
    <property type="match status" value="1"/>
</dbReference>
<dbReference type="PROSITE" id="PS51910">
    <property type="entry name" value="GH18_2"/>
    <property type="match status" value="1"/>
</dbReference>
<feature type="domain" description="SH3b" evidence="3">
    <location>
        <begin position="192"/>
        <end position="256"/>
    </location>
</feature>
<dbReference type="InterPro" id="IPR011583">
    <property type="entry name" value="Chitinase_II/V-like_cat"/>
</dbReference>
<dbReference type="Gene3D" id="3.20.20.80">
    <property type="entry name" value="Glycosidases"/>
    <property type="match status" value="1"/>
</dbReference>
<evidence type="ECO:0000256" key="2">
    <source>
        <dbReference type="SAM" id="Phobius"/>
    </source>
</evidence>
<dbReference type="InterPro" id="IPR029070">
    <property type="entry name" value="Chitinase_insertion_sf"/>
</dbReference>
<organism evidence="5 6">
    <name type="scientific">Sellimonas caecigallum</name>
    <dbReference type="NCBI Taxonomy" id="2592333"/>
    <lineage>
        <taxon>Bacteria</taxon>
        <taxon>Bacillati</taxon>
        <taxon>Bacillota</taxon>
        <taxon>Clostridia</taxon>
        <taxon>Lachnospirales</taxon>
        <taxon>Lachnospiraceae</taxon>
        <taxon>Sellimonas</taxon>
    </lineage>
</organism>
<dbReference type="Gene3D" id="3.10.50.10">
    <property type="match status" value="1"/>
</dbReference>
<dbReference type="PANTHER" id="PTHR46066:SF2">
    <property type="entry name" value="CHITINASE DOMAIN-CONTAINING PROTEIN 1"/>
    <property type="match status" value="1"/>
</dbReference>
<keyword evidence="6" id="KW-1185">Reference proteome</keyword>
<feature type="domain" description="GH18" evidence="4">
    <location>
        <begin position="276"/>
        <end position="587"/>
    </location>
</feature>
<dbReference type="PROSITE" id="PS51781">
    <property type="entry name" value="SH3B"/>
    <property type="match status" value="1"/>
</dbReference>
<keyword evidence="2" id="KW-0812">Transmembrane</keyword>
<name>A0ABS7L6P9_9FIRM</name>
<feature type="compositionally biased region" description="Basic and acidic residues" evidence="1">
    <location>
        <begin position="1"/>
        <end position="18"/>
    </location>
</feature>
<dbReference type="RefSeq" id="WP_221919717.1">
    <property type="nucleotide sequence ID" value="NZ_CP173660.1"/>
</dbReference>
<reference evidence="5 6" key="1">
    <citation type="journal article" date="2020" name="New Microbes New Infect">
        <title>Sellimonas caecigallum sp. nov., description and genome sequence of a new member of the Sellimonas genus isolated from the cecum of feral chicken.</title>
        <authorList>
            <person name="Wongkuna S."/>
            <person name="Ghimire S."/>
            <person name="Antony L."/>
            <person name="Chankhamhaengdecha S."/>
            <person name="Janvilisri T."/>
            <person name="Scaria J."/>
        </authorList>
    </citation>
    <scope>NUCLEOTIDE SEQUENCE [LARGE SCALE GENOMIC DNA]</scope>
    <source>
        <strain evidence="5 6">SW451</strain>
    </source>
</reference>
<dbReference type="Gene3D" id="2.30.30.40">
    <property type="entry name" value="SH3 Domains"/>
    <property type="match status" value="1"/>
</dbReference>
<accession>A0ABS7L6P9</accession>
<dbReference type="Pfam" id="PF07833">
    <property type="entry name" value="Cu_amine_oxidN1"/>
    <property type="match status" value="1"/>
</dbReference>
<protein>
    <submittedName>
        <fullName evidence="5">SH3 domain-containing protein</fullName>
    </submittedName>
</protein>
<keyword evidence="2" id="KW-0472">Membrane</keyword>
<dbReference type="Pfam" id="PF00704">
    <property type="entry name" value="Glyco_hydro_18"/>
    <property type="match status" value="1"/>
</dbReference>
<feature type="region of interest" description="Disordered" evidence="1">
    <location>
        <begin position="1"/>
        <end position="27"/>
    </location>
</feature>
<comment type="caution">
    <text evidence="5">The sequence shown here is derived from an EMBL/GenBank/DDBJ whole genome shotgun (WGS) entry which is preliminary data.</text>
</comment>
<dbReference type="InterPro" id="IPR003646">
    <property type="entry name" value="SH3-like_bac-type"/>
</dbReference>
<dbReference type="InterPro" id="IPR017853">
    <property type="entry name" value="GH"/>
</dbReference>
<evidence type="ECO:0000313" key="6">
    <source>
        <dbReference type="Proteomes" id="UP000779049"/>
    </source>
</evidence>
<dbReference type="SUPFAM" id="SSF51445">
    <property type="entry name" value="(Trans)glycosidases"/>
    <property type="match status" value="1"/>
</dbReference>
<dbReference type="SMART" id="SM00287">
    <property type="entry name" value="SH3b"/>
    <property type="match status" value="1"/>
</dbReference>
<dbReference type="InterPro" id="IPR001223">
    <property type="entry name" value="Glyco_hydro18_cat"/>
</dbReference>
<evidence type="ECO:0000313" key="5">
    <source>
        <dbReference type="EMBL" id="MBY0758756.1"/>
    </source>
</evidence>
<evidence type="ECO:0000259" key="4">
    <source>
        <dbReference type="PROSITE" id="PS51910"/>
    </source>
</evidence>